<dbReference type="GO" id="GO:0005886">
    <property type="term" value="C:plasma membrane"/>
    <property type="evidence" value="ECO:0007669"/>
    <property type="project" value="UniProtKB-SubCell"/>
</dbReference>
<comment type="caution">
    <text evidence="8">The sequence shown here is derived from an EMBL/GenBank/DDBJ whole genome shotgun (WGS) entry which is preliminary data.</text>
</comment>
<feature type="transmembrane region" description="Helical" evidence="6">
    <location>
        <begin position="139"/>
        <end position="161"/>
    </location>
</feature>
<dbReference type="PROSITE" id="PS50850">
    <property type="entry name" value="MFS"/>
    <property type="match status" value="1"/>
</dbReference>
<keyword evidence="9" id="KW-1185">Reference proteome</keyword>
<dbReference type="InterPro" id="IPR020846">
    <property type="entry name" value="MFS_dom"/>
</dbReference>
<dbReference type="Proteomes" id="UP000620366">
    <property type="component" value="Unassembled WGS sequence"/>
</dbReference>
<dbReference type="PANTHER" id="PTHR11360:SF284">
    <property type="entry name" value="EG:103B4.3 PROTEIN-RELATED"/>
    <property type="match status" value="1"/>
</dbReference>
<dbReference type="SUPFAM" id="SSF103473">
    <property type="entry name" value="MFS general substrate transporter"/>
    <property type="match status" value="1"/>
</dbReference>
<organism evidence="8 9">
    <name type="scientific">Feifania hominis</name>
    <dbReference type="NCBI Taxonomy" id="2763660"/>
    <lineage>
        <taxon>Bacteria</taxon>
        <taxon>Bacillati</taxon>
        <taxon>Bacillota</taxon>
        <taxon>Clostridia</taxon>
        <taxon>Eubacteriales</taxon>
        <taxon>Feifaniaceae</taxon>
        <taxon>Feifania</taxon>
    </lineage>
</organism>
<dbReference type="InterPro" id="IPR036259">
    <property type="entry name" value="MFS_trans_sf"/>
</dbReference>
<keyword evidence="5 6" id="KW-0472">Membrane</keyword>
<dbReference type="EMBL" id="JACRSP010000005">
    <property type="protein sequence ID" value="MBC8537054.1"/>
    <property type="molecule type" value="Genomic_DNA"/>
</dbReference>
<dbReference type="PANTHER" id="PTHR11360">
    <property type="entry name" value="MONOCARBOXYLATE TRANSPORTER"/>
    <property type="match status" value="1"/>
</dbReference>
<keyword evidence="4 6" id="KW-1133">Transmembrane helix</keyword>
<evidence type="ECO:0000256" key="6">
    <source>
        <dbReference type="SAM" id="Phobius"/>
    </source>
</evidence>
<sequence>MMARIRAHYRWVILLCAMIMTACSTGLLSYFNALFLEPVTAALGLDRAAFVLYSTFSTITTMICMPVAGVIYKRLPMKPLILFGTLCGAGALFTYSISTTVYGFYLGGVLAGIGTCFFGGLPMTLVINRWFVKKRGTMTGIGFMGSAFISFAMSPVVSAMIETKGHAYVYRFLGWLLLALMVGMTLLLLRTTPEEMGLTAYGAGTDEPPQRDLSGFSRAQVLKMPAFWLFALGTFLLGLVTFGTQSHLIAYWGSVGVDPVSAAGLYSAVMLASAVSKIGLGGLYDRLGVAKGTAGICGVAVASLFGLTFIRSGWALIIPAVLFGFMTSLQVLTTSYLAVRLFGEKDYSSIFGLLNTVLFCGVSAGVPLSALIFQYTGSYRPAWILYGLFMAACLILMLAANRSSRRAFHTCFGVDRAD</sequence>
<feature type="transmembrane region" description="Helical" evidence="6">
    <location>
        <begin position="51"/>
        <end position="72"/>
    </location>
</feature>
<keyword evidence="2" id="KW-0813">Transport</keyword>
<evidence type="ECO:0000256" key="4">
    <source>
        <dbReference type="ARBA" id="ARBA00022989"/>
    </source>
</evidence>
<feature type="transmembrane region" description="Helical" evidence="6">
    <location>
        <begin position="12"/>
        <end position="31"/>
    </location>
</feature>
<feature type="transmembrane region" description="Helical" evidence="6">
    <location>
        <begin position="167"/>
        <end position="189"/>
    </location>
</feature>
<feature type="transmembrane region" description="Helical" evidence="6">
    <location>
        <begin position="351"/>
        <end position="376"/>
    </location>
</feature>
<name>A0A926DFW9_9FIRM</name>
<feature type="transmembrane region" description="Helical" evidence="6">
    <location>
        <begin position="79"/>
        <end position="98"/>
    </location>
</feature>
<accession>A0A926DFW9</accession>
<dbReference type="InterPro" id="IPR050327">
    <property type="entry name" value="Proton-linked_MCT"/>
</dbReference>
<gene>
    <name evidence="8" type="ORF">H8695_10185</name>
</gene>
<feature type="transmembrane region" description="Helical" evidence="6">
    <location>
        <begin position="316"/>
        <end position="339"/>
    </location>
</feature>
<evidence type="ECO:0000259" key="7">
    <source>
        <dbReference type="PROSITE" id="PS50850"/>
    </source>
</evidence>
<evidence type="ECO:0000313" key="8">
    <source>
        <dbReference type="EMBL" id="MBC8537054.1"/>
    </source>
</evidence>
<feature type="transmembrane region" description="Helical" evidence="6">
    <location>
        <begin position="226"/>
        <end position="248"/>
    </location>
</feature>
<dbReference type="Pfam" id="PF07690">
    <property type="entry name" value="MFS_1"/>
    <property type="match status" value="1"/>
</dbReference>
<dbReference type="GO" id="GO:0022857">
    <property type="term" value="F:transmembrane transporter activity"/>
    <property type="evidence" value="ECO:0007669"/>
    <property type="project" value="InterPro"/>
</dbReference>
<evidence type="ECO:0000256" key="1">
    <source>
        <dbReference type="ARBA" id="ARBA00004651"/>
    </source>
</evidence>
<feature type="domain" description="Major facilitator superfamily (MFS) profile" evidence="7">
    <location>
        <begin position="10"/>
        <end position="405"/>
    </location>
</feature>
<dbReference type="RefSeq" id="WP_249301269.1">
    <property type="nucleotide sequence ID" value="NZ_JACRSP010000005.1"/>
</dbReference>
<comment type="subcellular location">
    <subcellularLocation>
        <location evidence="1">Cell membrane</location>
        <topology evidence="1">Multi-pass membrane protein</topology>
    </subcellularLocation>
</comment>
<feature type="transmembrane region" description="Helical" evidence="6">
    <location>
        <begin position="260"/>
        <end position="280"/>
    </location>
</feature>
<feature type="transmembrane region" description="Helical" evidence="6">
    <location>
        <begin position="104"/>
        <end position="127"/>
    </location>
</feature>
<protein>
    <submittedName>
        <fullName evidence="8">MFS transporter</fullName>
    </submittedName>
</protein>
<dbReference type="PROSITE" id="PS51257">
    <property type="entry name" value="PROKAR_LIPOPROTEIN"/>
    <property type="match status" value="1"/>
</dbReference>
<evidence type="ECO:0000256" key="5">
    <source>
        <dbReference type="ARBA" id="ARBA00023136"/>
    </source>
</evidence>
<keyword evidence="3 6" id="KW-0812">Transmembrane</keyword>
<feature type="transmembrane region" description="Helical" evidence="6">
    <location>
        <begin position="382"/>
        <end position="400"/>
    </location>
</feature>
<evidence type="ECO:0000256" key="2">
    <source>
        <dbReference type="ARBA" id="ARBA00022448"/>
    </source>
</evidence>
<evidence type="ECO:0000256" key="3">
    <source>
        <dbReference type="ARBA" id="ARBA00022692"/>
    </source>
</evidence>
<dbReference type="Gene3D" id="1.20.1250.20">
    <property type="entry name" value="MFS general substrate transporter like domains"/>
    <property type="match status" value="1"/>
</dbReference>
<evidence type="ECO:0000313" key="9">
    <source>
        <dbReference type="Proteomes" id="UP000620366"/>
    </source>
</evidence>
<dbReference type="AlphaFoldDB" id="A0A926DFW9"/>
<proteinExistence type="predicted"/>
<feature type="transmembrane region" description="Helical" evidence="6">
    <location>
        <begin position="292"/>
        <end position="310"/>
    </location>
</feature>
<reference evidence="8" key="1">
    <citation type="submission" date="2020-08" db="EMBL/GenBank/DDBJ databases">
        <title>Genome public.</title>
        <authorList>
            <person name="Liu C."/>
            <person name="Sun Q."/>
        </authorList>
    </citation>
    <scope>NUCLEOTIDE SEQUENCE</scope>
    <source>
        <strain evidence="8">BX7</strain>
    </source>
</reference>
<dbReference type="InterPro" id="IPR011701">
    <property type="entry name" value="MFS"/>
</dbReference>